<gene>
    <name evidence="2" type="ORF">V6256_02980</name>
</gene>
<dbReference type="Gene3D" id="1.10.3500.10">
    <property type="entry name" value="Tex N-terminal region-like"/>
    <property type="match status" value="1"/>
</dbReference>
<dbReference type="InterPro" id="IPR055179">
    <property type="entry name" value="Tex-like_central_region"/>
</dbReference>
<dbReference type="SUPFAM" id="SSF53098">
    <property type="entry name" value="Ribonuclease H-like"/>
    <property type="match status" value="1"/>
</dbReference>
<keyword evidence="3" id="KW-1185">Reference proteome</keyword>
<dbReference type="CDD" id="cd05685">
    <property type="entry name" value="S1_Tex"/>
    <property type="match status" value="1"/>
</dbReference>
<dbReference type="SUPFAM" id="SSF50249">
    <property type="entry name" value="Nucleic acid-binding proteins"/>
    <property type="match status" value="1"/>
</dbReference>
<dbReference type="Pfam" id="PF09371">
    <property type="entry name" value="Tex_N"/>
    <property type="match status" value="1"/>
</dbReference>
<reference evidence="2 3" key="1">
    <citation type="submission" date="2024-02" db="EMBL/GenBank/DDBJ databases">
        <title>Bacteria isolated from the canopy kelp, Nereocystis luetkeana.</title>
        <authorList>
            <person name="Pfister C.A."/>
            <person name="Younker I.T."/>
            <person name="Light S.H."/>
        </authorList>
    </citation>
    <scope>NUCLEOTIDE SEQUENCE [LARGE SCALE GENOMIC DNA]</scope>
    <source>
        <strain evidence="2 3">TI.1.05</strain>
    </source>
</reference>
<dbReference type="SUPFAM" id="SSF158832">
    <property type="entry name" value="Tex N-terminal region-like"/>
    <property type="match status" value="1"/>
</dbReference>
<dbReference type="InterPro" id="IPR041692">
    <property type="entry name" value="HHH_9"/>
</dbReference>
<feature type="domain" description="S1 motif" evidence="1">
    <location>
        <begin position="661"/>
        <end position="730"/>
    </location>
</feature>
<evidence type="ECO:0000313" key="3">
    <source>
        <dbReference type="Proteomes" id="UP001369082"/>
    </source>
</evidence>
<dbReference type="SMART" id="SM00316">
    <property type="entry name" value="S1"/>
    <property type="match status" value="1"/>
</dbReference>
<dbReference type="InterPro" id="IPR044146">
    <property type="entry name" value="S1_Tex"/>
</dbReference>
<dbReference type="InterPro" id="IPR023319">
    <property type="entry name" value="Tex-like_HTH_dom_sf"/>
</dbReference>
<dbReference type="PANTHER" id="PTHR10724">
    <property type="entry name" value="30S RIBOSOMAL PROTEIN S1"/>
    <property type="match status" value="1"/>
</dbReference>
<dbReference type="Pfam" id="PF17674">
    <property type="entry name" value="HHH_9"/>
    <property type="match status" value="1"/>
</dbReference>
<dbReference type="InterPro" id="IPR006641">
    <property type="entry name" value="YqgF/RNaseH-like_dom"/>
</dbReference>
<dbReference type="Pfam" id="PF00575">
    <property type="entry name" value="S1"/>
    <property type="match status" value="1"/>
</dbReference>
<dbReference type="Gene3D" id="3.30.420.140">
    <property type="entry name" value="YqgF/RNase H-like domain"/>
    <property type="match status" value="1"/>
</dbReference>
<dbReference type="InterPro" id="IPR003029">
    <property type="entry name" value="S1_domain"/>
</dbReference>
<dbReference type="EMBL" id="JBAKAZ010000007">
    <property type="protein sequence ID" value="MEL0628561.1"/>
    <property type="molecule type" value="Genomic_DNA"/>
</dbReference>
<dbReference type="SUPFAM" id="SSF47781">
    <property type="entry name" value="RuvA domain 2-like"/>
    <property type="match status" value="2"/>
</dbReference>
<dbReference type="InterPro" id="IPR018974">
    <property type="entry name" value="Tex-like_N"/>
</dbReference>
<comment type="caution">
    <text evidence="2">The sequence shown here is derived from an EMBL/GenBank/DDBJ whole genome shotgun (WGS) entry which is preliminary data.</text>
</comment>
<dbReference type="InterPro" id="IPR023323">
    <property type="entry name" value="Tex-like_dom_sf"/>
</dbReference>
<accession>A0ABU9GMM3</accession>
<dbReference type="InterPro" id="IPR050437">
    <property type="entry name" value="Ribos_protein_bS1-like"/>
</dbReference>
<sequence length="736" mass="81776">MSASQTSIIKHAENTSLIDLVAKTSAISTKQVETVIQLLNDGNTVPFIARYRKQLTQSLDDTQLRLIEEKVQYFRELIARKASILKAIEKQGKLTSAINNEIQSIEDKVTLEHSYAPFKTTRISKSQQAIEAGLLPLSEQLWKSPRLPLQQVAKHYVIKAKGIENTEQALTDALAIQVEKISQEVSLIGLLKKHLQEQATLTSRVIKTKVSEATKFKDYFDFSARLTRLPAHRILAMLRGKSEGYLRLKIEPDPYNNDKKQYSYCQTLMAKYLNIYLDKHDHDSWHRQVIDHAWRMKILPSLERQMLVHLKTLADAEAINQFANNLNALLMAPPAGEKVILGLDPGFKSGCKLAVISGGGELLSTATIYPHQPQMQSDKASQIVINLLKRFHVKLIAIGNGTASRESEHFINNLLTAAELDIDAISVSEAGASVYSASKLAANEFPDLDVTLRGAVSIARRLQDPLSELVKIDAKAIGVGLYQHDVQQTLLAEKLQGIVEDCVNKVGVDLNTASPYLLAHVAGLNQQLATNIVEYRHKNGRFTARNDLLAVPRLGAKSFQQAAGFLTVKNGSNCLDQTILHPEQYALAKKVITFNQQSVDEVVNNPAKIKLTLPKVNDSNIKHEMLEVINILQQERRDPRSAFISASFDQNINKITDLEPGLSLQGVVTNVANFGAFVDLGVHQDGLVHISMLSDGFVDDPHKIVKVNQIVNVKVESVDIERKRIALTMKNVVQPN</sequence>
<dbReference type="PANTHER" id="PTHR10724:SF10">
    <property type="entry name" value="S1 RNA-BINDING DOMAIN-CONTAINING PROTEIN 1"/>
    <property type="match status" value="1"/>
</dbReference>
<evidence type="ECO:0000313" key="2">
    <source>
        <dbReference type="EMBL" id="MEL0628561.1"/>
    </source>
</evidence>
<dbReference type="SMART" id="SM00732">
    <property type="entry name" value="YqgFc"/>
    <property type="match status" value="1"/>
</dbReference>
<dbReference type="RefSeq" id="WP_341596572.1">
    <property type="nucleotide sequence ID" value="NZ_JBAKAZ010000007.1"/>
</dbReference>
<dbReference type="PROSITE" id="PS50126">
    <property type="entry name" value="S1"/>
    <property type="match status" value="1"/>
</dbReference>
<dbReference type="InterPro" id="IPR012340">
    <property type="entry name" value="NA-bd_OB-fold"/>
</dbReference>
<dbReference type="Pfam" id="PF12836">
    <property type="entry name" value="HHH_3"/>
    <property type="match status" value="1"/>
</dbReference>
<evidence type="ECO:0000259" key="1">
    <source>
        <dbReference type="PROSITE" id="PS50126"/>
    </source>
</evidence>
<dbReference type="InterPro" id="IPR010994">
    <property type="entry name" value="RuvA_2-like"/>
</dbReference>
<dbReference type="Gene3D" id="1.10.150.310">
    <property type="entry name" value="Tex RuvX-like domain-like"/>
    <property type="match status" value="1"/>
</dbReference>
<dbReference type="Proteomes" id="UP001369082">
    <property type="component" value="Unassembled WGS sequence"/>
</dbReference>
<dbReference type="InterPro" id="IPR012337">
    <property type="entry name" value="RNaseH-like_sf"/>
</dbReference>
<proteinExistence type="predicted"/>
<dbReference type="InterPro" id="IPR037027">
    <property type="entry name" value="YqgF/RNaseH-like_dom_sf"/>
</dbReference>
<name>A0ABU9GMM3_9GAMM</name>
<dbReference type="Pfam" id="PF22706">
    <property type="entry name" value="Tex_central_region"/>
    <property type="match status" value="1"/>
</dbReference>
<protein>
    <submittedName>
        <fullName evidence="2">Tex family protein</fullName>
    </submittedName>
</protein>
<dbReference type="Pfam" id="PF16921">
    <property type="entry name" value="Tex_YqgF"/>
    <property type="match status" value="1"/>
</dbReference>
<organism evidence="2 3">
    <name type="scientific">Psychromonas aquatilis</name>
    <dbReference type="NCBI Taxonomy" id="2005072"/>
    <lineage>
        <taxon>Bacteria</taxon>
        <taxon>Pseudomonadati</taxon>
        <taxon>Pseudomonadota</taxon>
        <taxon>Gammaproteobacteria</taxon>
        <taxon>Alteromonadales</taxon>
        <taxon>Psychromonadaceae</taxon>
        <taxon>Psychromonas</taxon>
    </lineage>
</organism>
<dbReference type="Gene3D" id="2.40.50.140">
    <property type="entry name" value="Nucleic acid-binding proteins"/>
    <property type="match status" value="1"/>
</dbReference>
<dbReference type="InterPro" id="IPR032639">
    <property type="entry name" value="Tex_YqgF"/>
</dbReference>
<dbReference type="Gene3D" id="1.10.10.650">
    <property type="entry name" value="RuvA domain 2-like"/>
    <property type="match status" value="1"/>
</dbReference>